<dbReference type="Pfam" id="PF08543">
    <property type="entry name" value="Phos_pyr_kin"/>
    <property type="match status" value="1"/>
</dbReference>
<dbReference type="Proteomes" id="UP000190476">
    <property type="component" value="Chromosome I"/>
</dbReference>
<proteinExistence type="predicted"/>
<dbReference type="PANTHER" id="PTHR10534:SF2">
    <property type="entry name" value="PYRIDOXAL KINASE"/>
    <property type="match status" value="1"/>
</dbReference>
<dbReference type="InterPro" id="IPR004625">
    <property type="entry name" value="PyrdxlKinase"/>
</dbReference>
<evidence type="ECO:0000313" key="8">
    <source>
        <dbReference type="Proteomes" id="UP000190476"/>
    </source>
</evidence>
<dbReference type="NCBIfam" id="NF005491">
    <property type="entry name" value="PRK07105.1"/>
    <property type="match status" value="1"/>
</dbReference>
<dbReference type="SUPFAM" id="SSF53613">
    <property type="entry name" value="Ribokinase-like"/>
    <property type="match status" value="1"/>
</dbReference>
<evidence type="ECO:0000256" key="5">
    <source>
        <dbReference type="ARBA" id="ARBA00022840"/>
    </source>
</evidence>
<dbReference type="GO" id="GO:0009443">
    <property type="term" value="P:pyridoxal 5'-phosphate salvage"/>
    <property type="evidence" value="ECO:0007669"/>
    <property type="project" value="InterPro"/>
</dbReference>
<evidence type="ECO:0000256" key="1">
    <source>
        <dbReference type="ARBA" id="ARBA00012104"/>
    </source>
</evidence>
<dbReference type="EC" id="2.7.1.35" evidence="1"/>
<dbReference type="GeneID" id="66301767"/>
<dbReference type="CDD" id="cd01173">
    <property type="entry name" value="pyridoxal_pyridoxamine_kinase"/>
    <property type="match status" value="1"/>
</dbReference>
<keyword evidence="3" id="KW-0547">Nucleotide-binding</keyword>
<keyword evidence="8" id="KW-1185">Reference proteome</keyword>
<gene>
    <name evidence="7" type="ORF">CCH01_14370</name>
</gene>
<dbReference type="PANTHER" id="PTHR10534">
    <property type="entry name" value="PYRIDOXAL KINASE"/>
    <property type="match status" value="1"/>
</dbReference>
<sequence length="278" mass="30918">MSKPIDKIAILHDMCGIGKAALTNIMPVISVMGIEACPIPTLILSTHTGGFGKPVIKYTEGFIEETIEHYRENEISFQGIFVGYLGNKENLNSAKNFIKKFKNENNLVVFDPICGDSGNLYSNFNDEYVKDLKEIIRFSNIITPNFTEACLLSGKKVKESISEEEIKDILKSLINLGARDIIVTSIPMKENEIGVLIYNSKINSFKVISHKKEIKSYPGTGDIFASVLIGSLIKGLSIEEASEKASDFVLECIKESNKYDYPSKEGVLLEKCLFKLVN</sequence>
<evidence type="ECO:0000256" key="4">
    <source>
        <dbReference type="ARBA" id="ARBA00022777"/>
    </source>
</evidence>
<reference evidence="8" key="1">
    <citation type="submission" date="2017-03" db="EMBL/GenBank/DDBJ databases">
        <authorList>
            <person name="Falquet L."/>
            <person name="Falquet L."/>
        </authorList>
    </citation>
    <scope>NUCLEOTIDE SEQUENCE [LARGE SCALE GENOMIC DNA]</scope>
</reference>
<keyword evidence="5" id="KW-0067">ATP-binding</keyword>
<evidence type="ECO:0000256" key="2">
    <source>
        <dbReference type="ARBA" id="ARBA00022679"/>
    </source>
</evidence>
<dbReference type="GO" id="GO:0005524">
    <property type="term" value="F:ATP binding"/>
    <property type="evidence" value="ECO:0007669"/>
    <property type="project" value="UniProtKB-KW"/>
</dbReference>
<dbReference type="AlphaFoldDB" id="A0A1U6JE29"/>
<keyword evidence="2" id="KW-0808">Transferase</keyword>
<accession>A0A1U6JE29</accession>
<evidence type="ECO:0000313" key="7">
    <source>
        <dbReference type="EMBL" id="SLK18333.1"/>
    </source>
</evidence>
<dbReference type="STRING" id="1351755.CCH01_14370"/>
<organism evidence="7 8">
    <name type="scientific">Clostridium chauvoei JF4335</name>
    <dbReference type="NCBI Taxonomy" id="1351755"/>
    <lineage>
        <taxon>Bacteria</taxon>
        <taxon>Bacillati</taxon>
        <taxon>Bacillota</taxon>
        <taxon>Clostridia</taxon>
        <taxon>Eubacteriales</taxon>
        <taxon>Clostridiaceae</taxon>
        <taxon>Clostridium</taxon>
    </lineage>
</organism>
<evidence type="ECO:0000259" key="6">
    <source>
        <dbReference type="Pfam" id="PF08543"/>
    </source>
</evidence>
<dbReference type="RefSeq" id="WP_079481378.1">
    <property type="nucleotide sequence ID" value="NZ_CBML010000006.1"/>
</dbReference>
<dbReference type="EMBL" id="LT799839">
    <property type="protein sequence ID" value="SLK18333.1"/>
    <property type="molecule type" value="Genomic_DNA"/>
</dbReference>
<keyword evidence="4 7" id="KW-0418">Kinase</keyword>
<evidence type="ECO:0000256" key="3">
    <source>
        <dbReference type="ARBA" id="ARBA00022741"/>
    </source>
</evidence>
<protein>
    <recommendedName>
        <fullName evidence="1">pyridoxal kinase</fullName>
        <ecNumber evidence="1">2.7.1.35</ecNumber>
    </recommendedName>
</protein>
<dbReference type="OrthoDB" id="9800808at2"/>
<feature type="domain" description="Pyridoxamine kinase/Phosphomethylpyrimidine kinase" evidence="6">
    <location>
        <begin position="29"/>
        <end position="258"/>
    </location>
</feature>
<dbReference type="InterPro" id="IPR013749">
    <property type="entry name" value="PM/HMP-P_kinase-1"/>
</dbReference>
<dbReference type="GO" id="GO:0005829">
    <property type="term" value="C:cytosol"/>
    <property type="evidence" value="ECO:0007669"/>
    <property type="project" value="TreeGrafter"/>
</dbReference>
<dbReference type="Gene3D" id="3.40.1190.20">
    <property type="match status" value="1"/>
</dbReference>
<dbReference type="InterPro" id="IPR029056">
    <property type="entry name" value="Ribokinase-like"/>
</dbReference>
<dbReference type="GO" id="GO:0008478">
    <property type="term" value="F:pyridoxal kinase activity"/>
    <property type="evidence" value="ECO:0007669"/>
    <property type="project" value="UniProtKB-EC"/>
</dbReference>
<name>A0A1U6JE29_9CLOT</name>